<dbReference type="GO" id="GO:0015205">
    <property type="term" value="F:nucleobase transmembrane transporter activity"/>
    <property type="evidence" value="ECO:0007669"/>
    <property type="project" value="TreeGrafter"/>
</dbReference>
<evidence type="ECO:0000256" key="3">
    <source>
        <dbReference type="ARBA" id="ARBA00022692"/>
    </source>
</evidence>
<feature type="transmembrane region" description="Helical" evidence="7">
    <location>
        <begin position="274"/>
        <end position="294"/>
    </location>
</feature>
<keyword evidence="3 7" id="KW-0812">Transmembrane</keyword>
<evidence type="ECO:0000256" key="1">
    <source>
        <dbReference type="ARBA" id="ARBA00004141"/>
    </source>
</evidence>
<dbReference type="GO" id="GO:0005886">
    <property type="term" value="C:plasma membrane"/>
    <property type="evidence" value="ECO:0007669"/>
    <property type="project" value="TreeGrafter"/>
</dbReference>
<evidence type="ECO:0000256" key="5">
    <source>
        <dbReference type="ARBA" id="ARBA00023136"/>
    </source>
</evidence>
<gene>
    <name evidence="8" type="ORF">BDV96DRAFT_625893</name>
</gene>
<evidence type="ECO:0000256" key="4">
    <source>
        <dbReference type="ARBA" id="ARBA00022989"/>
    </source>
</evidence>
<dbReference type="PANTHER" id="PTHR30618:SF4">
    <property type="entry name" value="ALLANTOIN PERMEASE"/>
    <property type="match status" value="1"/>
</dbReference>
<dbReference type="PANTHER" id="PTHR30618">
    <property type="entry name" value="NCS1 FAMILY PURINE/PYRIMIDINE TRANSPORTER"/>
    <property type="match status" value="1"/>
</dbReference>
<keyword evidence="9" id="KW-1185">Reference proteome</keyword>
<feature type="transmembrane region" description="Helical" evidence="7">
    <location>
        <begin position="389"/>
        <end position="413"/>
    </location>
</feature>
<keyword evidence="5 7" id="KW-0472">Membrane</keyword>
<accession>A0A6A5YJ33</accession>
<dbReference type="InterPro" id="IPR001248">
    <property type="entry name" value="Pur-cyt_permease"/>
</dbReference>
<dbReference type="Pfam" id="PF02133">
    <property type="entry name" value="Transp_cyt_pur"/>
    <property type="match status" value="1"/>
</dbReference>
<comment type="subcellular location">
    <subcellularLocation>
        <location evidence="1">Membrane</location>
        <topology evidence="1">Multi-pass membrane protein</topology>
    </subcellularLocation>
</comment>
<dbReference type="InterPro" id="IPR045225">
    <property type="entry name" value="Uracil/uridine/allantoin_perm"/>
</dbReference>
<name>A0A6A5YJ33_9PLEO</name>
<feature type="region of interest" description="Disordered" evidence="6">
    <location>
        <begin position="522"/>
        <end position="563"/>
    </location>
</feature>
<dbReference type="OrthoDB" id="2018619at2759"/>
<feature type="transmembrane region" description="Helical" evidence="7">
    <location>
        <begin position="434"/>
        <end position="459"/>
    </location>
</feature>
<feature type="transmembrane region" description="Helical" evidence="7">
    <location>
        <begin position="366"/>
        <end position="383"/>
    </location>
</feature>
<reference evidence="8" key="1">
    <citation type="journal article" date="2020" name="Stud. Mycol.">
        <title>101 Dothideomycetes genomes: a test case for predicting lifestyles and emergence of pathogens.</title>
        <authorList>
            <person name="Haridas S."/>
            <person name="Albert R."/>
            <person name="Binder M."/>
            <person name="Bloem J."/>
            <person name="Labutti K."/>
            <person name="Salamov A."/>
            <person name="Andreopoulos B."/>
            <person name="Baker S."/>
            <person name="Barry K."/>
            <person name="Bills G."/>
            <person name="Bluhm B."/>
            <person name="Cannon C."/>
            <person name="Castanera R."/>
            <person name="Culley D."/>
            <person name="Daum C."/>
            <person name="Ezra D."/>
            <person name="Gonzalez J."/>
            <person name="Henrissat B."/>
            <person name="Kuo A."/>
            <person name="Liang C."/>
            <person name="Lipzen A."/>
            <person name="Lutzoni F."/>
            <person name="Magnuson J."/>
            <person name="Mondo S."/>
            <person name="Nolan M."/>
            <person name="Ohm R."/>
            <person name="Pangilinan J."/>
            <person name="Park H.-J."/>
            <person name="Ramirez L."/>
            <person name="Alfaro M."/>
            <person name="Sun H."/>
            <person name="Tritt A."/>
            <person name="Yoshinaga Y."/>
            <person name="Zwiers L.-H."/>
            <person name="Turgeon B."/>
            <person name="Goodwin S."/>
            <person name="Spatafora J."/>
            <person name="Crous P."/>
            <person name="Grigoriev I."/>
        </authorList>
    </citation>
    <scope>NUCLEOTIDE SEQUENCE</scope>
    <source>
        <strain evidence="8">CBS 627.86</strain>
    </source>
</reference>
<evidence type="ECO:0000313" key="9">
    <source>
        <dbReference type="Proteomes" id="UP000799770"/>
    </source>
</evidence>
<evidence type="ECO:0000256" key="6">
    <source>
        <dbReference type="SAM" id="MobiDB-lite"/>
    </source>
</evidence>
<feature type="transmembrane region" description="Helical" evidence="7">
    <location>
        <begin position="165"/>
        <end position="184"/>
    </location>
</feature>
<feature type="transmembrane region" description="Helical" evidence="7">
    <location>
        <begin position="233"/>
        <end position="253"/>
    </location>
</feature>
<proteinExistence type="inferred from homology"/>
<feature type="transmembrane region" description="Helical" evidence="7">
    <location>
        <begin position="479"/>
        <end position="499"/>
    </location>
</feature>
<sequence>MRLLQALALPANEGGRSESGWSNGDLRPLPPHRRTWGTWVFVSWWSVFMFSLTNWQIGASLIALGLSVWQSMVLIVASRVLHAGLAVANGMPGGEWHIGFPVFSRAVWGVYGAFLPVAMRTFLGLFAFAFNTWFGGLCTAAMLAAMSEGFRNLPATFPASSHVTLAQLLGWLIFNVLMLPVLAVKPERAALLFSTFNAVSFVTLVSIMIWSLVAAHGAGPMLSHSSPDMVSGSHGWIVVKGFCTSLAVLMAPMMSQSDFSRFARKPRNQIAGQLVAFIGLGSIMPLFGCLAASATQKIWGEPAWNPPLIILQWMARDYSPATRAAAFFAATGLMINLLSLNTVESGYAVGMDLAGLFPRYVNIRRGAYIGLIASMAMCPWQLLATANTLVAVLNGFAIFFAPICAIQLCDYFILRHRRLKLSDLYHPHNNGIYYFSYGINFRTAVAWAMAWVPLAPGLARTADSRYAMRANMLVDGIDRFYALNVLFSFTVAFVMYYILCSIWPLPRLGEIDTEDIFGTFSPPEAGMLDQASDQSPDSPSTSAKDDLKVTASEKAPSPIQTQL</sequence>
<organism evidence="8 9">
    <name type="scientific">Lophiotrema nucula</name>
    <dbReference type="NCBI Taxonomy" id="690887"/>
    <lineage>
        <taxon>Eukaryota</taxon>
        <taxon>Fungi</taxon>
        <taxon>Dikarya</taxon>
        <taxon>Ascomycota</taxon>
        <taxon>Pezizomycotina</taxon>
        <taxon>Dothideomycetes</taxon>
        <taxon>Pleosporomycetidae</taxon>
        <taxon>Pleosporales</taxon>
        <taxon>Lophiotremataceae</taxon>
        <taxon>Lophiotrema</taxon>
    </lineage>
</organism>
<protein>
    <submittedName>
        <fullName evidence="8">NCS1 nucleoside transporter</fullName>
    </submittedName>
</protein>
<feature type="transmembrane region" description="Helical" evidence="7">
    <location>
        <begin position="122"/>
        <end position="145"/>
    </location>
</feature>
<comment type="similarity">
    <text evidence="2">Belongs to the purine-cytosine permease (2.A.39) family.</text>
</comment>
<feature type="transmembrane region" description="Helical" evidence="7">
    <location>
        <begin position="35"/>
        <end position="52"/>
    </location>
</feature>
<dbReference type="AlphaFoldDB" id="A0A6A5YJ33"/>
<dbReference type="Proteomes" id="UP000799770">
    <property type="component" value="Unassembled WGS sequence"/>
</dbReference>
<dbReference type="Gene3D" id="1.10.4160.10">
    <property type="entry name" value="Hydantoin permease"/>
    <property type="match status" value="1"/>
</dbReference>
<feature type="transmembrane region" description="Helical" evidence="7">
    <location>
        <begin position="98"/>
        <end position="115"/>
    </location>
</feature>
<feature type="transmembrane region" description="Helical" evidence="7">
    <location>
        <begin position="59"/>
        <end position="78"/>
    </location>
</feature>
<evidence type="ECO:0000256" key="7">
    <source>
        <dbReference type="SAM" id="Phobius"/>
    </source>
</evidence>
<dbReference type="EMBL" id="ML977363">
    <property type="protein sequence ID" value="KAF2106347.1"/>
    <property type="molecule type" value="Genomic_DNA"/>
</dbReference>
<feature type="transmembrane region" description="Helical" evidence="7">
    <location>
        <begin position="191"/>
        <end position="213"/>
    </location>
</feature>
<keyword evidence="4 7" id="KW-1133">Transmembrane helix</keyword>
<evidence type="ECO:0000256" key="2">
    <source>
        <dbReference type="ARBA" id="ARBA00008974"/>
    </source>
</evidence>
<feature type="compositionally biased region" description="Low complexity" evidence="6">
    <location>
        <begin position="530"/>
        <end position="542"/>
    </location>
</feature>
<evidence type="ECO:0000313" key="8">
    <source>
        <dbReference type="EMBL" id="KAF2106347.1"/>
    </source>
</evidence>
<feature type="transmembrane region" description="Helical" evidence="7">
    <location>
        <begin position="324"/>
        <end position="343"/>
    </location>
</feature>